<reference evidence="3" key="2">
    <citation type="journal article" date="2021" name="PeerJ">
        <title>Extensive microbial diversity within the chicken gut microbiome revealed by metagenomics and culture.</title>
        <authorList>
            <person name="Gilroy R."/>
            <person name="Ravi A."/>
            <person name="Getino M."/>
            <person name="Pursley I."/>
            <person name="Horton D.L."/>
            <person name="Alikhan N.F."/>
            <person name="Baker D."/>
            <person name="Gharbi K."/>
            <person name="Hall N."/>
            <person name="Watson M."/>
            <person name="Adriaenssens E.M."/>
            <person name="Foster-Nyarko E."/>
            <person name="Jarju S."/>
            <person name="Secka A."/>
            <person name="Antonio M."/>
            <person name="Oren A."/>
            <person name="Chaudhuri R.R."/>
            <person name="La Ragione R."/>
            <person name="Hildebrand F."/>
            <person name="Pallen M.J."/>
        </authorList>
    </citation>
    <scope>NUCLEOTIDE SEQUENCE</scope>
    <source>
        <strain evidence="3">CHK190-19873</strain>
    </source>
</reference>
<dbReference type="InterPro" id="IPR041698">
    <property type="entry name" value="Methyltransf_25"/>
</dbReference>
<evidence type="ECO:0000259" key="2">
    <source>
        <dbReference type="PROSITE" id="PS50943"/>
    </source>
</evidence>
<keyword evidence="3" id="KW-0808">Transferase</keyword>
<gene>
    <name evidence="3" type="ORF">IAB44_16560</name>
</gene>
<sequence length="369" mass="42502">MIHFKLAELRKRKGLTQQELAEILGVSHQTISRWETGAVLPDVSILPQISMYFDVSVDALLGLVPLDPAYIPSKTGIEEYWDNKLEYLENSRASMWNTDYARFLVQEVWKIKKPAAVLDCGCGYGELGRLLLPLLPSGRKYVGIDFSEKLIRAARKLFHNTDMDVQFVRADIMKYRSTEKYDLVIGQGLLRHPDSGELMLRRMAGFLREGGLLVSIECNRELETSGLYIHGMDYFRLSDHEGLKKLWKKELEEQNRDYAVAMKVPHYMKAMGLKNVSSRMNDRVTFLEPEQPDFKKRLECIVKAEGWDKGKTDAEISDLIAFFMNHGMSRKDAEDYCGKQREIAEYIKSHKESVSMTMTKGFLISYGWK</sequence>
<dbReference type="InterPro" id="IPR001387">
    <property type="entry name" value="Cro/C1-type_HTH"/>
</dbReference>
<dbReference type="AlphaFoldDB" id="A0A9D1EW84"/>
<dbReference type="SUPFAM" id="SSF47413">
    <property type="entry name" value="lambda repressor-like DNA-binding domains"/>
    <property type="match status" value="1"/>
</dbReference>
<dbReference type="Proteomes" id="UP000823935">
    <property type="component" value="Unassembled WGS sequence"/>
</dbReference>
<dbReference type="SMART" id="SM00530">
    <property type="entry name" value="HTH_XRE"/>
    <property type="match status" value="1"/>
</dbReference>
<dbReference type="CDD" id="cd02440">
    <property type="entry name" value="AdoMet_MTases"/>
    <property type="match status" value="1"/>
</dbReference>
<name>A0A9D1EW84_9FIRM</name>
<accession>A0A9D1EW84</accession>
<evidence type="ECO:0000313" key="4">
    <source>
        <dbReference type="Proteomes" id="UP000823935"/>
    </source>
</evidence>
<dbReference type="EMBL" id="DVIQ01000113">
    <property type="protein sequence ID" value="HIS33135.1"/>
    <property type="molecule type" value="Genomic_DNA"/>
</dbReference>
<protein>
    <submittedName>
        <fullName evidence="3">Methyltransferase domain-containing protein</fullName>
    </submittedName>
</protein>
<dbReference type="GO" id="GO:0032259">
    <property type="term" value="P:methylation"/>
    <property type="evidence" value="ECO:0007669"/>
    <property type="project" value="UniProtKB-KW"/>
</dbReference>
<feature type="domain" description="HTH cro/C1-type" evidence="2">
    <location>
        <begin position="6"/>
        <end position="60"/>
    </location>
</feature>
<dbReference type="SUPFAM" id="SSF53335">
    <property type="entry name" value="S-adenosyl-L-methionine-dependent methyltransferases"/>
    <property type="match status" value="1"/>
</dbReference>
<dbReference type="GO" id="GO:0008168">
    <property type="term" value="F:methyltransferase activity"/>
    <property type="evidence" value="ECO:0007669"/>
    <property type="project" value="UniProtKB-KW"/>
</dbReference>
<dbReference type="Gene3D" id="1.10.150.350">
    <property type="match status" value="1"/>
</dbReference>
<dbReference type="PROSITE" id="PS50943">
    <property type="entry name" value="HTH_CROC1"/>
    <property type="match status" value="1"/>
</dbReference>
<dbReference type="Pfam" id="PF01381">
    <property type="entry name" value="HTH_3"/>
    <property type="match status" value="1"/>
</dbReference>
<proteinExistence type="predicted"/>
<dbReference type="InterPro" id="IPR010982">
    <property type="entry name" value="Lambda_DNA-bd_dom_sf"/>
</dbReference>
<comment type="caution">
    <text evidence="3">The sequence shown here is derived from an EMBL/GenBank/DDBJ whole genome shotgun (WGS) entry which is preliminary data.</text>
</comment>
<dbReference type="Pfam" id="PF13649">
    <property type="entry name" value="Methyltransf_25"/>
    <property type="match status" value="1"/>
</dbReference>
<keyword evidence="3" id="KW-0489">Methyltransferase</keyword>
<dbReference type="Gene3D" id="1.10.260.40">
    <property type="entry name" value="lambda repressor-like DNA-binding domains"/>
    <property type="match status" value="1"/>
</dbReference>
<organism evidence="3 4">
    <name type="scientific">Candidatus Limivivens intestinipullorum</name>
    <dbReference type="NCBI Taxonomy" id="2840858"/>
    <lineage>
        <taxon>Bacteria</taxon>
        <taxon>Bacillati</taxon>
        <taxon>Bacillota</taxon>
        <taxon>Clostridia</taxon>
        <taxon>Lachnospirales</taxon>
        <taxon>Lachnospiraceae</taxon>
        <taxon>Lachnospiraceae incertae sedis</taxon>
        <taxon>Candidatus Limivivens</taxon>
    </lineage>
</organism>
<dbReference type="CDD" id="cd00093">
    <property type="entry name" value="HTH_XRE"/>
    <property type="match status" value="1"/>
</dbReference>
<dbReference type="PANTHER" id="PTHR46558">
    <property type="entry name" value="TRACRIPTIONAL REGULATORY PROTEIN-RELATED-RELATED"/>
    <property type="match status" value="1"/>
</dbReference>
<evidence type="ECO:0000256" key="1">
    <source>
        <dbReference type="ARBA" id="ARBA00023125"/>
    </source>
</evidence>
<dbReference type="GO" id="GO:0003677">
    <property type="term" value="F:DNA binding"/>
    <property type="evidence" value="ECO:0007669"/>
    <property type="project" value="UniProtKB-KW"/>
</dbReference>
<reference evidence="3" key="1">
    <citation type="submission" date="2020-10" db="EMBL/GenBank/DDBJ databases">
        <authorList>
            <person name="Gilroy R."/>
        </authorList>
    </citation>
    <scope>NUCLEOTIDE SEQUENCE</scope>
    <source>
        <strain evidence="3">CHK190-19873</strain>
    </source>
</reference>
<keyword evidence="1" id="KW-0238">DNA-binding</keyword>
<evidence type="ECO:0000313" key="3">
    <source>
        <dbReference type="EMBL" id="HIS33135.1"/>
    </source>
</evidence>
<dbReference type="PANTHER" id="PTHR46558:SF11">
    <property type="entry name" value="HTH-TYPE TRANSCRIPTIONAL REGULATOR XRE"/>
    <property type="match status" value="1"/>
</dbReference>
<dbReference type="InterPro" id="IPR029063">
    <property type="entry name" value="SAM-dependent_MTases_sf"/>
</dbReference>
<dbReference type="Gene3D" id="3.40.50.150">
    <property type="entry name" value="Vaccinia Virus protein VP39"/>
    <property type="match status" value="1"/>
</dbReference>